<evidence type="ECO:0000313" key="3">
    <source>
        <dbReference type="EnsemblMetazoa" id="XP_022670843"/>
    </source>
</evidence>
<accession>A0A7M7KS03</accession>
<protein>
    <recommendedName>
        <fullName evidence="2">SUZ domain-containing protein</fullName>
    </recommendedName>
</protein>
<dbReference type="EnsemblMetazoa" id="XM_022815108">
    <property type="protein sequence ID" value="XP_022670843"/>
    <property type="gene ID" value="LOC111254362"/>
</dbReference>
<feature type="region of interest" description="Disordered" evidence="1">
    <location>
        <begin position="235"/>
        <end position="279"/>
    </location>
</feature>
<keyword evidence="4" id="KW-1185">Reference proteome</keyword>
<dbReference type="Proteomes" id="UP000594260">
    <property type="component" value="Unplaced"/>
</dbReference>
<feature type="region of interest" description="Disordered" evidence="1">
    <location>
        <begin position="356"/>
        <end position="507"/>
    </location>
</feature>
<feature type="region of interest" description="Disordered" evidence="1">
    <location>
        <begin position="1"/>
        <end position="118"/>
    </location>
</feature>
<feature type="compositionally biased region" description="Polar residues" evidence="1">
    <location>
        <begin position="238"/>
        <end position="247"/>
    </location>
</feature>
<reference evidence="3" key="1">
    <citation type="submission" date="2021-01" db="UniProtKB">
        <authorList>
            <consortium name="EnsemblMetazoa"/>
        </authorList>
    </citation>
    <scope>IDENTIFICATION</scope>
</reference>
<dbReference type="InParanoid" id="A0A7M7KS03"/>
<organism evidence="3 4">
    <name type="scientific">Varroa destructor</name>
    <name type="common">Honeybee mite</name>
    <dbReference type="NCBI Taxonomy" id="109461"/>
    <lineage>
        <taxon>Eukaryota</taxon>
        <taxon>Metazoa</taxon>
        <taxon>Ecdysozoa</taxon>
        <taxon>Arthropoda</taxon>
        <taxon>Chelicerata</taxon>
        <taxon>Arachnida</taxon>
        <taxon>Acari</taxon>
        <taxon>Parasitiformes</taxon>
        <taxon>Mesostigmata</taxon>
        <taxon>Gamasina</taxon>
        <taxon>Dermanyssoidea</taxon>
        <taxon>Varroidae</taxon>
        <taxon>Varroa</taxon>
    </lineage>
</organism>
<proteinExistence type="predicted"/>
<dbReference type="PROSITE" id="PS51673">
    <property type="entry name" value="SUZ"/>
    <property type="match status" value="1"/>
</dbReference>
<dbReference type="AlphaFoldDB" id="A0A7M7KS03"/>
<name>A0A7M7KS03_VARDE</name>
<evidence type="ECO:0000256" key="1">
    <source>
        <dbReference type="SAM" id="MobiDB-lite"/>
    </source>
</evidence>
<feature type="domain" description="SUZ" evidence="2">
    <location>
        <begin position="258"/>
        <end position="361"/>
    </location>
</feature>
<feature type="compositionally biased region" description="Low complexity" evidence="1">
    <location>
        <begin position="444"/>
        <end position="483"/>
    </location>
</feature>
<feature type="compositionally biased region" description="Basic and acidic residues" evidence="1">
    <location>
        <begin position="248"/>
        <end position="258"/>
    </location>
</feature>
<feature type="compositionally biased region" description="Polar residues" evidence="1">
    <location>
        <begin position="55"/>
        <end position="69"/>
    </location>
</feature>
<feature type="compositionally biased region" description="Basic and acidic residues" evidence="1">
    <location>
        <begin position="319"/>
        <end position="328"/>
    </location>
</feature>
<dbReference type="KEGG" id="vde:111254362"/>
<dbReference type="OrthoDB" id="5373615at2759"/>
<dbReference type="Pfam" id="PF12752">
    <property type="entry name" value="SUZ"/>
    <property type="match status" value="1"/>
</dbReference>
<evidence type="ECO:0000259" key="2">
    <source>
        <dbReference type="PROSITE" id="PS51673"/>
    </source>
</evidence>
<dbReference type="InterPro" id="IPR039228">
    <property type="entry name" value="SZRD1"/>
</dbReference>
<feature type="region of interest" description="Disordered" evidence="1">
    <location>
        <begin position="294"/>
        <end position="343"/>
    </location>
</feature>
<feature type="compositionally biased region" description="Polar residues" evidence="1">
    <location>
        <begin position="157"/>
        <end position="169"/>
    </location>
</feature>
<sequence length="507" mass="54125">MESGPDAGTSSSALIVGPAGKTNEVSSSTIATTAKAKTKPKAKGTNTGKGRHIQRQYTPQPSTKATTESVLAEMVLPLTPPSSSSIEAVEDDSVNRKELPPPANETVVAGPTSASMTTSKTCNINHHRQTNNNNANNNNNTLCTINSMDKADHDVDQTSGDVKNYNESSANEKKEVQQQMSVDSNGDEVAISALPDGSDSTMGLQEDEEDEDNWENLIDSGTLDKSLEKLRVKDKGTTRLNDANSEYQKQHQKNEKTRTPSGPTKINVRLEEPSRTTPPTIKILRRETAPTGVVSIAPGTANGERGSFAGDTFTSTHRRSGDSHRSGEHNNSVPTPPTGKTYAQRQEEYARARMRILGPGNGNNLPVSVPSNNQQRNHNSPQAMQRAMPGTIGRGFGLDMTGTASGRRGSHTTGAHRRGGHTSVAPPSGYYGNNSVQQQHQHHQNNNAYSGSSSYYNGNRNNAASHGNSGQHSNSSNTHSSNGGSQGMGAGQHTPPTMHRANGGYMR</sequence>
<dbReference type="GeneID" id="111254362"/>
<feature type="compositionally biased region" description="Polar residues" evidence="1">
    <location>
        <begin position="362"/>
        <end position="383"/>
    </location>
</feature>
<dbReference type="RefSeq" id="XP_022670843.1">
    <property type="nucleotide sequence ID" value="XM_022815108.1"/>
</dbReference>
<evidence type="ECO:0000313" key="4">
    <source>
        <dbReference type="Proteomes" id="UP000594260"/>
    </source>
</evidence>
<dbReference type="PANTHER" id="PTHR31796">
    <property type="entry name" value="SUZ DOMAIN-CONTAINING PROTEIN 1"/>
    <property type="match status" value="1"/>
</dbReference>
<feature type="region of interest" description="Disordered" evidence="1">
    <location>
        <begin position="156"/>
        <end position="212"/>
    </location>
</feature>
<dbReference type="PANTHER" id="PTHR31796:SF2">
    <property type="entry name" value="SUZ DOMAIN-CONTAINING PROTEIN 1"/>
    <property type="match status" value="1"/>
</dbReference>
<dbReference type="InterPro" id="IPR024771">
    <property type="entry name" value="SUZ"/>
</dbReference>
<feature type="compositionally biased region" description="Basic residues" evidence="1">
    <location>
        <begin position="408"/>
        <end position="420"/>
    </location>
</feature>